<evidence type="ECO:0000256" key="1">
    <source>
        <dbReference type="ARBA" id="ARBA00022679"/>
    </source>
</evidence>
<keyword evidence="6" id="KW-0472">Membrane</keyword>
<dbReference type="InterPro" id="IPR001245">
    <property type="entry name" value="Ser-Thr/Tyr_kinase_cat_dom"/>
</dbReference>
<keyword evidence="4" id="KW-0067">ATP-binding</keyword>
<sequence length="659" mass="75451">MMTYHSSRVFLVAQFAILINGVFAHSFGPPFHPPHCEIGHCKKWLMVVLVILSPSFPPEQFDTVIEFVFNATNSCTEVGGKALTSFTYLGDSRRHLTWMNTREQFDKYFQSSRFDYNSQVQAVFPPELFVAREILRIIGEIDQNPVPHDVGKYILIVTAYELYLRAKITENIRNRLGESRIHVKIIEFDDYNGDSTNSDSAENFLILITENEKIIELDRIDELFNAQLAANVFPCHDRRIDDEISMRVEHEGSNHMHKVAYSNGYEYGANSRADDDESDARDSFWDTPWPYVIGGAILIVLTTISMCFFIIRHSRSLRTNRRIGILKRVVATVNEYYLNEGNQWEINERDLFIDYTQKLGSGAFSIVYKGKLRGVAPVCKKNPSVCLQRKYQDCEVAVKMLPPFTDIAARTDFIQEINLMKSLVYHPHLLCILGVADTSDGKICLVVEYCTNGDLLRFLRNNKSLILEGNTEGLKFKNLLCFAWQISDGLYYLNSKDIIHRDIAARNVLVDGDGTVKIGDFGLCRYTDDSIYRTRGGRLPVKWMAIESLKLYEFTSKSDVWSFGVLLFELFSVGDVPFPEIQPADMIEHLEGGNRLAPPPSCSKEIASLMQKCWLENPLDRPTMEVVREQLSIVLDRSSENYGYLRIRNTEYANVPRVQ</sequence>
<name>A0A915CGB2_PARUN</name>
<evidence type="ECO:0000313" key="10">
    <source>
        <dbReference type="WBParaSite" id="PgR155_g008_t02"/>
    </source>
</evidence>
<keyword evidence="6" id="KW-1133">Transmembrane helix</keyword>
<dbReference type="GO" id="GO:0004714">
    <property type="term" value="F:transmembrane receptor protein tyrosine kinase activity"/>
    <property type="evidence" value="ECO:0007669"/>
    <property type="project" value="TreeGrafter"/>
</dbReference>
<dbReference type="InterPro" id="IPR020635">
    <property type="entry name" value="Tyr_kinase_cat_dom"/>
</dbReference>
<dbReference type="InterPro" id="IPR011009">
    <property type="entry name" value="Kinase-like_dom_sf"/>
</dbReference>
<dbReference type="SMART" id="SM00219">
    <property type="entry name" value="TyrKc"/>
    <property type="match status" value="1"/>
</dbReference>
<evidence type="ECO:0000256" key="2">
    <source>
        <dbReference type="ARBA" id="ARBA00022741"/>
    </source>
</evidence>
<accession>A0A915CGB2</accession>
<protein>
    <submittedName>
        <fullName evidence="10">Protein kinase domain-containing protein</fullName>
    </submittedName>
</protein>
<dbReference type="AlphaFoldDB" id="A0A915CGB2"/>
<feature type="chain" id="PRO_5037848395" evidence="7">
    <location>
        <begin position="25"/>
        <end position="659"/>
    </location>
</feature>
<dbReference type="InterPro" id="IPR000719">
    <property type="entry name" value="Prot_kinase_dom"/>
</dbReference>
<dbReference type="CDD" id="cd00192">
    <property type="entry name" value="PTKc"/>
    <property type="match status" value="1"/>
</dbReference>
<keyword evidence="5" id="KW-0829">Tyrosine-protein kinase</keyword>
<keyword evidence="1" id="KW-0808">Transferase</keyword>
<feature type="domain" description="Protein kinase" evidence="8">
    <location>
        <begin position="353"/>
        <end position="635"/>
    </location>
</feature>
<keyword evidence="6" id="KW-0812">Transmembrane</keyword>
<evidence type="ECO:0000256" key="4">
    <source>
        <dbReference type="ARBA" id="ARBA00022840"/>
    </source>
</evidence>
<dbReference type="GO" id="GO:0007169">
    <property type="term" value="P:cell surface receptor protein tyrosine kinase signaling pathway"/>
    <property type="evidence" value="ECO:0007669"/>
    <property type="project" value="TreeGrafter"/>
</dbReference>
<dbReference type="GO" id="GO:0005524">
    <property type="term" value="F:ATP binding"/>
    <property type="evidence" value="ECO:0007669"/>
    <property type="project" value="UniProtKB-KW"/>
</dbReference>
<feature type="transmembrane region" description="Helical" evidence="6">
    <location>
        <begin position="289"/>
        <end position="311"/>
    </location>
</feature>
<evidence type="ECO:0000256" key="6">
    <source>
        <dbReference type="SAM" id="Phobius"/>
    </source>
</evidence>
<evidence type="ECO:0000259" key="8">
    <source>
        <dbReference type="PROSITE" id="PS50011"/>
    </source>
</evidence>
<dbReference type="InterPro" id="IPR050122">
    <property type="entry name" value="RTK"/>
</dbReference>
<evidence type="ECO:0000256" key="3">
    <source>
        <dbReference type="ARBA" id="ARBA00022777"/>
    </source>
</evidence>
<evidence type="ECO:0000313" key="9">
    <source>
        <dbReference type="Proteomes" id="UP000887569"/>
    </source>
</evidence>
<feature type="signal peptide" evidence="7">
    <location>
        <begin position="1"/>
        <end position="24"/>
    </location>
</feature>
<dbReference type="Gene3D" id="3.30.200.20">
    <property type="entry name" value="Phosphorylase Kinase, domain 1"/>
    <property type="match status" value="1"/>
</dbReference>
<evidence type="ECO:0000256" key="5">
    <source>
        <dbReference type="ARBA" id="ARBA00023137"/>
    </source>
</evidence>
<dbReference type="FunFam" id="1.10.510.10:FF:000554">
    <property type="entry name" value="Predicted protein"/>
    <property type="match status" value="1"/>
</dbReference>
<dbReference type="InterPro" id="IPR008266">
    <property type="entry name" value="Tyr_kinase_AS"/>
</dbReference>
<organism evidence="9 10">
    <name type="scientific">Parascaris univalens</name>
    <name type="common">Nematode worm</name>
    <dbReference type="NCBI Taxonomy" id="6257"/>
    <lineage>
        <taxon>Eukaryota</taxon>
        <taxon>Metazoa</taxon>
        <taxon>Ecdysozoa</taxon>
        <taxon>Nematoda</taxon>
        <taxon>Chromadorea</taxon>
        <taxon>Rhabditida</taxon>
        <taxon>Spirurina</taxon>
        <taxon>Ascaridomorpha</taxon>
        <taxon>Ascaridoidea</taxon>
        <taxon>Ascarididae</taxon>
        <taxon>Parascaris</taxon>
    </lineage>
</organism>
<keyword evidence="9" id="KW-1185">Reference proteome</keyword>
<dbReference type="Proteomes" id="UP000887569">
    <property type="component" value="Unplaced"/>
</dbReference>
<dbReference type="SUPFAM" id="SSF56112">
    <property type="entry name" value="Protein kinase-like (PK-like)"/>
    <property type="match status" value="1"/>
</dbReference>
<keyword evidence="7" id="KW-0732">Signal</keyword>
<evidence type="ECO:0000256" key="7">
    <source>
        <dbReference type="SAM" id="SignalP"/>
    </source>
</evidence>
<dbReference type="PROSITE" id="PS00109">
    <property type="entry name" value="PROTEIN_KINASE_TYR"/>
    <property type="match status" value="1"/>
</dbReference>
<reference evidence="10" key="1">
    <citation type="submission" date="2022-11" db="UniProtKB">
        <authorList>
            <consortium name="WormBaseParasite"/>
        </authorList>
    </citation>
    <scope>IDENTIFICATION</scope>
</reference>
<proteinExistence type="predicted"/>
<dbReference type="Pfam" id="PF07714">
    <property type="entry name" value="PK_Tyr_Ser-Thr"/>
    <property type="match status" value="1"/>
</dbReference>
<dbReference type="PANTHER" id="PTHR24416">
    <property type="entry name" value="TYROSINE-PROTEIN KINASE RECEPTOR"/>
    <property type="match status" value="1"/>
</dbReference>
<dbReference type="GO" id="GO:0005886">
    <property type="term" value="C:plasma membrane"/>
    <property type="evidence" value="ECO:0007669"/>
    <property type="project" value="TreeGrafter"/>
</dbReference>
<keyword evidence="3" id="KW-0418">Kinase</keyword>
<dbReference type="PROSITE" id="PS50011">
    <property type="entry name" value="PROTEIN_KINASE_DOM"/>
    <property type="match status" value="1"/>
</dbReference>
<keyword evidence="2" id="KW-0547">Nucleotide-binding</keyword>
<dbReference type="WBParaSite" id="PgR155_g008_t02">
    <property type="protein sequence ID" value="PgR155_g008_t02"/>
    <property type="gene ID" value="PgR155_g008"/>
</dbReference>
<dbReference type="PANTHER" id="PTHR24416:SF600">
    <property type="entry name" value="PDGF- AND VEGF-RECEPTOR RELATED, ISOFORM J"/>
    <property type="match status" value="1"/>
</dbReference>
<dbReference type="GO" id="GO:0043235">
    <property type="term" value="C:receptor complex"/>
    <property type="evidence" value="ECO:0007669"/>
    <property type="project" value="TreeGrafter"/>
</dbReference>
<dbReference type="Gene3D" id="1.10.510.10">
    <property type="entry name" value="Transferase(Phosphotransferase) domain 1"/>
    <property type="match status" value="1"/>
</dbReference>
<dbReference type="PRINTS" id="PR00109">
    <property type="entry name" value="TYRKINASE"/>
</dbReference>